<organism evidence="1 2">
    <name type="scientific">Sinocyclocheilus anshuiensis</name>
    <dbReference type="NCBI Taxonomy" id="1608454"/>
    <lineage>
        <taxon>Eukaryota</taxon>
        <taxon>Metazoa</taxon>
        <taxon>Chordata</taxon>
        <taxon>Craniata</taxon>
        <taxon>Vertebrata</taxon>
        <taxon>Euteleostomi</taxon>
        <taxon>Actinopterygii</taxon>
        <taxon>Neopterygii</taxon>
        <taxon>Teleostei</taxon>
        <taxon>Ostariophysi</taxon>
        <taxon>Cypriniformes</taxon>
        <taxon>Cyprinidae</taxon>
        <taxon>Cyprininae</taxon>
        <taxon>Sinocyclocheilus</taxon>
    </lineage>
</organism>
<protein>
    <submittedName>
        <fullName evidence="1">Uncharacterized protein</fullName>
    </submittedName>
</protein>
<keyword evidence="2" id="KW-1185">Reference proteome</keyword>
<dbReference type="Ensembl" id="ENSSANT00000030475.1">
    <property type="protein sequence ID" value="ENSSANP00000028616.1"/>
    <property type="gene ID" value="ENSSANG00000014698.1"/>
</dbReference>
<reference evidence="1" key="2">
    <citation type="submission" date="2025-09" db="UniProtKB">
        <authorList>
            <consortium name="Ensembl"/>
        </authorList>
    </citation>
    <scope>IDENTIFICATION</scope>
</reference>
<sequence length="58" mass="6624">MHSLTGSLNFPEVYLFLNYLLGSVLYCVISNHPDTEALTYHRLTHPSSCNSLTMFFNL</sequence>
<accession>A0A671M699</accession>
<evidence type="ECO:0000313" key="2">
    <source>
        <dbReference type="Proteomes" id="UP000472260"/>
    </source>
</evidence>
<evidence type="ECO:0000313" key="1">
    <source>
        <dbReference type="Ensembl" id="ENSSANP00000028616.1"/>
    </source>
</evidence>
<name>A0A671M699_9TELE</name>
<dbReference type="Proteomes" id="UP000472260">
    <property type="component" value="Unassembled WGS sequence"/>
</dbReference>
<dbReference type="AlphaFoldDB" id="A0A671M699"/>
<proteinExistence type="predicted"/>
<reference evidence="1" key="1">
    <citation type="submission" date="2025-08" db="UniProtKB">
        <authorList>
            <consortium name="Ensembl"/>
        </authorList>
    </citation>
    <scope>IDENTIFICATION</scope>
</reference>